<name>A0AAN8A151_9PEZI</name>
<organism evidence="3 4">
    <name type="scientific">Elasticomyces elasticus</name>
    <dbReference type="NCBI Taxonomy" id="574655"/>
    <lineage>
        <taxon>Eukaryota</taxon>
        <taxon>Fungi</taxon>
        <taxon>Dikarya</taxon>
        <taxon>Ascomycota</taxon>
        <taxon>Pezizomycotina</taxon>
        <taxon>Dothideomycetes</taxon>
        <taxon>Dothideomycetidae</taxon>
        <taxon>Mycosphaerellales</taxon>
        <taxon>Teratosphaeriaceae</taxon>
        <taxon>Elasticomyces</taxon>
    </lineage>
</organism>
<feature type="coiled-coil region" evidence="1">
    <location>
        <begin position="43"/>
        <end position="80"/>
    </location>
</feature>
<gene>
    <name evidence="3" type="ORF">LTR97_009718</name>
</gene>
<dbReference type="EMBL" id="JAVRQU010000016">
    <property type="protein sequence ID" value="KAK5694097.1"/>
    <property type="molecule type" value="Genomic_DNA"/>
</dbReference>
<comment type="caution">
    <text evidence="3">The sequence shown here is derived from an EMBL/GenBank/DDBJ whole genome shotgun (WGS) entry which is preliminary data.</text>
</comment>
<sequence length="358" mass="40299">MSLAIVPFSPSNTDNSERYTAADATKFKYAKATPRELILHESINGLVSEVAELRARCEGLENLNEELFARINTLEKAQRDSMVPMRAPLTKENLTGYSSDGSDIVARHRDYEQRFDTVRLVLEQFDRKLQARDEKESKFEAKIAELTEYKRETQRLFGALKTELNGLDVSALPEQGAATDQQQYNDVMALFNHNQEVILQGQIENGEKLKHILDGLESVAAQAVHSAPTSGEGGNGESDGPDGNNVLLKRVQQNVTKLQGDVNKLQHFQERISAKFRQEEKIDDAATKDLLYRQFADIDSIMVTEDEKSRSCGDFHGTFNELWLLRSRVVDRIAIFDASGKAFQEARQAVKELAGDFR</sequence>
<evidence type="ECO:0000256" key="1">
    <source>
        <dbReference type="SAM" id="Coils"/>
    </source>
</evidence>
<evidence type="ECO:0000313" key="4">
    <source>
        <dbReference type="Proteomes" id="UP001310594"/>
    </source>
</evidence>
<evidence type="ECO:0000313" key="3">
    <source>
        <dbReference type="EMBL" id="KAK5694097.1"/>
    </source>
</evidence>
<reference evidence="3" key="1">
    <citation type="submission" date="2023-08" db="EMBL/GenBank/DDBJ databases">
        <title>Black Yeasts Isolated from many extreme environments.</title>
        <authorList>
            <person name="Coleine C."/>
            <person name="Stajich J.E."/>
            <person name="Selbmann L."/>
        </authorList>
    </citation>
    <scope>NUCLEOTIDE SEQUENCE</scope>
    <source>
        <strain evidence="3">CCFEE 5810</strain>
    </source>
</reference>
<dbReference type="AlphaFoldDB" id="A0AAN8A151"/>
<feature type="region of interest" description="Disordered" evidence="2">
    <location>
        <begin position="223"/>
        <end position="245"/>
    </location>
</feature>
<evidence type="ECO:0000256" key="2">
    <source>
        <dbReference type="SAM" id="MobiDB-lite"/>
    </source>
</evidence>
<protein>
    <submittedName>
        <fullName evidence="3">Uncharacterized protein</fullName>
    </submittedName>
</protein>
<dbReference type="Proteomes" id="UP001310594">
    <property type="component" value="Unassembled WGS sequence"/>
</dbReference>
<keyword evidence="1" id="KW-0175">Coiled coil</keyword>
<accession>A0AAN8A151</accession>
<proteinExistence type="predicted"/>